<dbReference type="InParanoid" id="A0A409XAT1"/>
<name>A0A409XAT1_PSICY</name>
<evidence type="ECO:0000313" key="2">
    <source>
        <dbReference type="EMBL" id="PPQ87923.1"/>
    </source>
</evidence>
<keyword evidence="3" id="KW-1185">Reference proteome</keyword>
<feature type="transmembrane region" description="Helical" evidence="1">
    <location>
        <begin position="12"/>
        <end position="41"/>
    </location>
</feature>
<keyword evidence="1" id="KW-0812">Transmembrane</keyword>
<dbReference type="AlphaFoldDB" id="A0A409XAT1"/>
<sequence length="106" mass="11285">MTIVVIVARLFLLFIFMFVLTIAALIFIILIFLIVLVLILIPVMTQPLIQQSTQTHAVINSRGRNGNSACIAGDGGGDGGGDVRRAAAAEGAHVCVVVYVLEHVRA</sequence>
<dbReference type="Proteomes" id="UP000283269">
    <property type="component" value="Unassembled WGS sequence"/>
</dbReference>
<organism evidence="2 3">
    <name type="scientific">Psilocybe cyanescens</name>
    <dbReference type="NCBI Taxonomy" id="93625"/>
    <lineage>
        <taxon>Eukaryota</taxon>
        <taxon>Fungi</taxon>
        <taxon>Dikarya</taxon>
        <taxon>Basidiomycota</taxon>
        <taxon>Agaricomycotina</taxon>
        <taxon>Agaricomycetes</taxon>
        <taxon>Agaricomycetidae</taxon>
        <taxon>Agaricales</taxon>
        <taxon>Agaricineae</taxon>
        <taxon>Strophariaceae</taxon>
        <taxon>Psilocybe</taxon>
    </lineage>
</organism>
<dbReference type="EMBL" id="NHYD01002186">
    <property type="protein sequence ID" value="PPQ87923.1"/>
    <property type="molecule type" value="Genomic_DNA"/>
</dbReference>
<comment type="caution">
    <text evidence="2">The sequence shown here is derived from an EMBL/GenBank/DDBJ whole genome shotgun (WGS) entry which is preliminary data.</text>
</comment>
<reference evidence="2 3" key="1">
    <citation type="journal article" date="2018" name="Evol. Lett.">
        <title>Horizontal gene cluster transfer increased hallucinogenic mushroom diversity.</title>
        <authorList>
            <person name="Reynolds H.T."/>
            <person name="Vijayakumar V."/>
            <person name="Gluck-Thaler E."/>
            <person name="Korotkin H.B."/>
            <person name="Matheny P.B."/>
            <person name="Slot J.C."/>
        </authorList>
    </citation>
    <scope>NUCLEOTIDE SEQUENCE [LARGE SCALE GENOMIC DNA]</scope>
    <source>
        <strain evidence="2 3">2631</strain>
    </source>
</reference>
<evidence type="ECO:0000313" key="3">
    <source>
        <dbReference type="Proteomes" id="UP000283269"/>
    </source>
</evidence>
<proteinExistence type="predicted"/>
<keyword evidence="1" id="KW-0472">Membrane</keyword>
<gene>
    <name evidence="2" type="ORF">CVT25_001265</name>
</gene>
<accession>A0A409XAT1</accession>
<evidence type="ECO:0000256" key="1">
    <source>
        <dbReference type="SAM" id="Phobius"/>
    </source>
</evidence>
<protein>
    <submittedName>
        <fullName evidence="2">Uncharacterized protein</fullName>
    </submittedName>
</protein>
<keyword evidence="1" id="KW-1133">Transmembrane helix</keyword>